<dbReference type="EMBL" id="KB320778">
    <property type="protein sequence ID" value="ELW63389.1"/>
    <property type="molecule type" value="Genomic_DNA"/>
</dbReference>
<keyword evidence="4" id="KW-1185">Reference proteome</keyword>
<name>L9KLL9_TUPCH</name>
<reference evidence="4" key="1">
    <citation type="submission" date="2012-07" db="EMBL/GenBank/DDBJ databases">
        <title>Genome of the Chinese tree shrew, a rising model animal genetically related to primates.</title>
        <authorList>
            <person name="Zhang G."/>
            <person name="Fan Y."/>
            <person name="Yao Y."/>
            <person name="Huang Z."/>
        </authorList>
    </citation>
    <scope>NUCLEOTIDE SEQUENCE [LARGE SCALE GENOMIC DNA]</scope>
</reference>
<proteinExistence type="predicted"/>
<accession>L9KLL9</accession>
<dbReference type="Proteomes" id="UP000011518">
    <property type="component" value="Unassembled WGS sequence"/>
</dbReference>
<evidence type="ECO:0000313" key="3">
    <source>
        <dbReference type="EMBL" id="ELW63389.1"/>
    </source>
</evidence>
<keyword evidence="2" id="KW-0732">Signal</keyword>
<dbReference type="AlphaFoldDB" id="L9KLL9"/>
<protein>
    <submittedName>
        <fullName evidence="3">Uncharacterized protein</fullName>
    </submittedName>
</protein>
<feature type="signal peptide" evidence="2">
    <location>
        <begin position="1"/>
        <end position="23"/>
    </location>
</feature>
<feature type="region of interest" description="Disordered" evidence="1">
    <location>
        <begin position="473"/>
        <end position="493"/>
    </location>
</feature>
<dbReference type="InParanoid" id="L9KLL9"/>
<evidence type="ECO:0000256" key="2">
    <source>
        <dbReference type="SAM" id="SignalP"/>
    </source>
</evidence>
<organism evidence="3 4">
    <name type="scientific">Tupaia chinensis</name>
    <name type="common">Chinese tree shrew</name>
    <name type="synonym">Tupaia belangeri chinensis</name>
    <dbReference type="NCBI Taxonomy" id="246437"/>
    <lineage>
        <taxon>Eukaryota</taxon>
        <taxon>Metazoa</taxon>
        <taxon>Chordata</taxon>
        <taxon>Craniata</taxon>
        <taxon>Vertebrata</taxon>
        <taxon>Euteleostomi</taxon>
        <taxon>Mammalia</taxon>
        <taxon>Eutheria</taxon>
        <taxon>Euarchontoglires</taxon>
        <taxon>Scandentia</taxon>
        <taxon>Tupaiidae</taxon>
        <taxon>Tupaia</taxon>
    </lineage>
</organism>
<sequence>MATPSTWATIWVVTITATPNSSASPRSNCKILAKCSPPPCILFYISLRLWWQQPDTSQGTWLARAHAVPTIFLQDPQSRTNTDPKAACVFGGSFLVHIKTPACAFGSSCLAQLKAPGENGGKLHPLLPIQTPTCAFDSKCLAHLKESGDLHLWQLLPGTSQDFAFGGSCLAHLKAPGKQGACTFGGSCLAHPKGPACSFFGSCLAHLRAPGVEEDTLCRLLPYITPSPGPTQNHSLRLWQVLPKTSQVTCLGFGNSCLAHLKTPESKRACCAHFFPSRLPIKDPPRPLARVFGSSCLAHLKSPGVQVGTLKPLLFFQTPSPGPTQNPVQLLHLAADAYYISRYLVSKGTPCIPAALPDPQSSILPDPKAACTFVSSSVAHIKVPACTFGSSCLAHLKAPSEQRGTLRPLFHTRSPVQDPPDPLVACASGSSFLAHVNEHAYVFGSSILEHLKTPVSLSTAFAFSSSCLSHLKAPGEQGGNTEQTASIPDPQSTRTLSSLRFGSSFLAYFKTPGDLHPWQQQPGTSQGTWRARGHAAPTTSIPDAPIQEPLRPIACIFEGIWHLPGTSQDTWRVMGHAALTVSHPDPLYRTHSDPWAGTCIFEGIWHLPGTSQDTWRVMGHAALTVSHPDPLYRTHSDPWAGTLDYGSSCLSHLKAPACAFGGSFLALLYAPGKQGDTLRPHLLFQTPSPGHTQNPSLRLWWQLSGTSNGTCKQGGTLIPLLPLQTHVQDPPRHLSRFFTFDGRCLAYLKAPYEQGGMLHPLLPFQSPSPRPTQTPSLRLWQQLPGTSQGTWQAWGHACPYGGRYVAHLKAPACTFSGSYLAHLKAPGKQGATLCPLLPFQTHSPGPNQIPLQLVPLAA</sequence>
<feature type="region of interest" description="Disordered" evidence="1">
    <location>
        <begin position="516"/>
        <end position="544"/>
    </location>
</feature>
<evidence type="ECO:0000313" key="4">
    <source>
        <dbReference type="Proteomes" id="UP000011518"/>
    </source>
</evidence>
<reference evidence="4" key="2">
    <citation type="journal article" date="2013" name="Nat. Commun.">
        <title>Genome of the Chinese tree shrew.</title>
        <authorList>
            <person name="Fan Y."/>
            <person name="Huang Z.Y."/>
            <person name="Cao C.C."/>
            <person name="Chen C.S."/>
            <person name="Chen Y.X."/>
            <person name="Fan D.D."/>
            <person name="He J."/>
            <person name="Hou H.L."/>
            <person name="Hu L."/>
            <person name="Hu X.T."/>
            <person name="Jiang X.T."/>
            <person name="Lai R."/>
            <person name="Lang Y.S."/>
            <person name="Liang B."/>
            <person name="Liao S.G."/>
            <person name="Mu D."/>
            <person name="Ma Y.Y."/>
            <person name="Niu Y.Y."/>
            <person name="Sun X.Q."/>
            <person name="Xia J.Q."/>
            <person name="Xiao J."/>
            <person name="Xiong Z.Q."/>
            <person name="Xu L."/>
            <person name="Yang L."/>
            <person name="Zhang Y."/>
            <person name="Zhao W."/>
            <person name="Zhao X.D."/>
            <person name="Zheng Y.T."/>
            <person name="Zhou J.M."/>
            <person name="Zhu Y.B."/>
            <person name="Zhang G.J."/>
            <person name="Wang J."/>
            <person name="Yao Y.G."/>
        </authorList>
    </citation>
    <scope>NUCLEOTIDE SEQUENCE [LARGE SCALE GENOMIC DNA]</scope>
</reference>
<evidence type="ECO:0000256" key="1">
    <source>
        <dbReference type="SAM" id="MobiDB-lite"/>
    </source>
</evidence>
<feature type="compositionally biased region" description="Polar residues" evidence="1">
    <location>
        <begin position="518"/>
        <end position="528"/>
    </location>
</feature>
<gene>
    <name evidence="3" type="ORF">TREES_T100016093</name>
</gene>
<feature type="compositionally biased region" description="Polar residues" evidence="1">
    <location>
        <begin position="479"/>
        <end position="493"/>
    </location>
</feature>
<feature type="chain" id="PRO_5003999578" evidence="2">
    <location>
        <begin position="24"/>
        <end position="858"/>
    </location>
</feature>